<feature type="domain" description="eRF1/Pelota-like N-terminal" evidence="7">
    <location>
        <begin position="1"/>
        <end position="130"/>
    </location>
</feature>
<dbReference type="PANTHER" id="PTHR10853:SF0">
    <property type="entry name" value="PROTEIN PELOTA HOMOLOG"/>
    <property type="match status" value="1"/>
</dbReference>
<dbReference type="NCBIfam" id="TIGR00111">
    <property type="entry name" value="pelota"/>
    <property type="match status" value="1"/>
</dbReference>
<evidence type="ECO:0000256" key="5">
    <source>
        <dbReference type="ARBA" id="ARBA00022723"/>
    </source>
</evidence>
<dbReference type="InterPro" id="IPR038069">
    <property type="entry name" value="Pelota/DOM34_N"/>
</dbReference>
<sequence length="388" mass="42999">MRILHRDMSPDGSGSIKVQADTGEDIWHLYNLVSVDDRVTGLSWRKVQNMTATGSTTTTKVKTSLTLAVVSVDYDASGQTLRISGKNVVESKYVKLGQFHTLEMVAQRSLTIYKSDWDQLYLDRLETACDPAASSEVAVVLMQPGLAHITLIGAHMTSLAARIETTIPKKRLASNTRHDKGVVRFFDQVLTTISNKIRFDIVKCVVIGSPGFLKDDFMLYLNDECVKRDMKHVLANVQKFVLISCSSAHLQSLKEILTDPSISALVEDTKAVAEVRALDQFYSMLNTQPDRAFYGPKHVRQAADENAIATLLITDDLFRAADPIQRKSYVSLVEQIKDGSGEVFIFSTQHPSGQQLSELTGIAAILRFPIHADSDDDQQSSSSDEDEK</sequence>
<dbReference type="Gene3D" id="3.30.1330.30">
    <property type="match status" value="1"/>
</dbReference>
<dbReference type="PANTHER" id="PTHR10853">
    <property type="entry name" value="PELOTA"/>
    <property type="match status" value="1"/>
</dbReference>
<dbReference type="SUPFAM" id="SSF159065">
    <property type="entry name" value="Dom34/Pelota N-terminal domain-like"/>
    <property type="match status" value="1"/>
</dbReference>
<evidence type="ECO:0000256" key="2">
    <source>
        <dbReference type="ARBA" id="ARBA00004496"/>
    </source>
</evidence>
<dbReference type="InterPro" id="IPR005140">
    <property type="entry name" value="eRF1_Pelota-like_N"/>
</dbReference>
<dbReference type="GO" id="GO:0046872">
    <property type="term" value="F:metal ion binding"/>
    <property type="evidence" value="ECO:0007669"/>
    <property type="project" value="UniProtKB-KW"/>
</dbReference>
<dbReference type="InterPro" id="IPR058547">
    <property type="entry name" value="Pelota_N"/>
</dbReference>
<dbReference type="Pfam" id="PF03464">
    <property type="entry name" value="eRF1_2"/>
    <property type="match status" value="1"/>
</dbReference>
<keyword evidence="5 6" id="KW-0479">Metal-binding</keyword>
<organism evidence="8">
    <name type="scientific">Spongospora subterranea</name>
    <dbReference type="NCBI Taxonomy" id="70186"/>
    <lineage>
        <taxon>Eukaryota</taxon>
        <taxon>Sar</taxon>
        <taxon>Rhizaria</taxon>
        <taxon>Endomyxa</taxon>
        <taxon>Phytomyxea</taxon>
        <taxon>Plasmodiophorida</taxon>
        <taxon>Plasmodiophoridae</taxon>
        <taxon>Spongospora</taxon>
    </lineage>
</organism>
<dbReference type="FunFam" id="3.30.1330.30:FF:000008">
    <property type="entry name" value="Protein pelota homolog"/>
    <property type="match status" value="1"/>
</dbReference>
<dbReference type="GO" id="GO:0070481">
    <property type="term" value="P:nuclear-transcribed mRNA catabolic process, non-stop decay"/>
    <property type="evidence" value="ECO:0007669"/>
    <property type="project" value="InterPro"/>
</dbReference>
<dbReference type="GO" id="GO:0070651">
    <property type="term" value="P:nonfunctional rRNA decay"/>
    <property type="evidence" value="ECO:0007669"/>
    <property type="project" value="TreeGrafter"/>
</dbReference>
<dbReference type="InterPro" id="IPR004405">
    <property type="entry name" value="TF_pelota"/>
</dbReference>
<dbReference type="Gene3D" id="3.30.420.60">
    <property type="entry name" value="eRF1 domain 2"/>
    <property type="match status" value="1"/>
</dbReference>
<evidence type="ECO:0000259" key="7">
    <source>
        <dbReference type="SMART" id="SM01194"/>
    </source>
</evidence>
<dbReference type="Pfam" id="PF03465">
    <property type="entry name" value="eRF1_3"/>
    <property type="match status" value="1"/>
</dbReference>
<dbReference type="SUPFAM" id="SSF55315">
    <property type="entry name" value="L30e-like"/>
    <property type="match status" value="1"/>
</dbReference>
<protein>
    <recommendedName>
        <fullName evidence="6">Protein pelota homolog</fullName>
    </recommendedName>
</protein>
<accession>A0A0H5RPR1</accession>
<dbReference type="SMART" id="SM01194">
    <property type="entry name" value="eRF1_1"/>
    <property type="match status" value="1"/>
</dbReference>
<dbReference type="SUPFAM" id="SSF53137">
    <property type="entry name" value="Translational machinery components"/>
    <property type="match status" value="1"/>
</dbReference>
<evidence type="ECO:0000256" key="4">
    <source>
        <dbReference type="ARBA" id="ARBA00022490"/>
    </source>
</evidence>
<dbReference type="GO" id="GO:0071025">
    <property type="term" value="P:RNA surveillance"/>
    <property type="evidence" value="ECO:0007669"/>
    <property type="project" value="InterPro"/>
</dbReference>
<dbReference type="AlphaFoldDB" id="A0A0H5RPR1"/>
<dbReference type="EMBL" id="HACM01010272">
    <property type="protein sequence ID" value="CRZ10714.1"/>
    <property type="molecule type" value="Transcribed_RNA"/>
</dbReference>
<dbReference type="FunFam" id="2.30.30.870:FF:000001">
    <property type="entry name" value="Protein pelota homolog"/>
    <property type="match status" value="1"/>
</dbReference>
<comment type="cofactor">
    <cofactor evidence="1 6">
        <name>a divalent metal cation</name>
        <dbReference type="ChEBI" id="CHEBI:60240"/>
    </cofactor>
</comment>
<dbReference type="InterPro" id="IPR029064">
    <property type="entry name" value="Ribosomal_eL30-like_sf"/>
</dbReference>
<evidence type="ECO:0000313" key="8">
    <source>
        <dbReference type="EMBL" id="CRZ10714.1"/>
    </source>
</evidence>
<evidence type="ECO:0000256" key="3">
    <source>
        <dbReference type="ARBA" id="ARBA00009504"/>
    </source>
</evidence>
<comment type="similarity">
    <text evidence="3 6">Belongs to the eukaryotic release factor 1 family. Pelota subfamily.</text>
</comment>
<dbReference type="InterPro" id="IPR005141">
    <property type="entry name" value="eRF1_2"/>
</dbReference>
<dbReference type="GO" id="GO:0005737">
    <property type="term" value="C:cytoplasm"/>
    <property type="evidence" value="ECO:0007669"/>
    <property type="project" value="UniProtKB-SubCell"/>
</dbReference>
<comment type="subcellular location">
    <subcellularLocation>
        <location evidence="2 6">Cytoplasm</location>
    </subcellularLocation>
</comment>
<name>A0A0H5RPR1_9EUKA</name>
<evidence type="ECO:0000256" key="1">
    <source>
        <dbReference type="ARBA" id="ARBA00001968"/>
    </source>
</evidence>
<dbReference type="Pfam" id="PF26356">
    <property type="entry name" value="Pelota_N"/>
    <property type="match status" value="1"/>
</dbReference>
<dbReference type="InterPro" id="IPR042226">
    <property type="entry name" value="eFR1_2_sf"/>
</dbReference>
<proteinExistence type="inferred from homology"/>
<comment type="function">
    <text evidence="6">Component of the Pelota-HBS1L complex, a complex that recognizes stalled ribosomes and triggers the No-Go Decay (NGD) pathway. In the Pelota-HBS1L complex, pelo recognizes ribosomes stalled at the 3' end of an mRNA and engages stalled ribosomes by destabilizing mRNA in the mRNA channel.</text>
</comment>
<dbReference type="Gene3D" id="2.30.30.870">
    <property type="entry name" value="Pelota, domain A"/>
    <property type="match status" value="1"/>
</dbReference>
<dbReference type="GO" id="GO:0070966">
    <property type="term" value="P:nuclear-transcribed mRNA catabolic process, no-go decay"/>
    <property type="evidence" value="ECO:0007669"/>
    <property type="project" value="InterPro"/>
</dbReference>
<reference evidence="8" key="1">
    <citation type="submission" date="2015-04" db="EMBL/GenBank/DDBJ databases">
        <title>The genome sequence of the plant pathogenic Rhizarian Plasmodiophora brassicae reveals insights in its biotrophic life cycle and the origin of chitin synthesis.</title>
        <authorList>
            <person name="Schwelm A."/>
            <person name="Fogelqvist J."/>
            <person name="Knaust A."/>
            <person name="Julke S."/>
            <person name="Lilja T."/>
            <person name="Dhandapani V."/>
            <person name="Bonilla-Rosso G."/>
            <person name="Karlsson M."/>
            <person name="Shevchenko A."/>
            <person name="Choi S.R."/>
            <person name="Kim H.G."/>
            <person name="Park J.Y."/>
            <person name="Lim Y.P."/>
            <person name="Ludwig-Muller J."/>
            <person name="Dixelius C."/>
        </authorList>
    </citation>
    <scope>NUCLEOTIDE SEQUENCE</scope>
    <source>
        <tissue evidence="8">Potato root galls</tissue>
    </source>
</reference>
<dbReference type="InterPro" id="IPR005142">
    <property type="entry name" value="eRF1_3"/>
</dbReference>
<dbReference type="GO" id="GO:0032790">
    <property type="term" value="P:ribosome disassembly"/>
    <property type="evidence" value="ECO:0007669"/>
    <property type="project" value="TreeGrafter"/>
</dbReference>
<keyword evidence="4 6" id="KW-0963">Cytoplasm</keyword>
<evidence type="ECO:0000256" key="6">
    <source>
        <dbReference type="RuleBase" id="RU362019"/>
    </source>
</evidence>